<gene>
    <name evidence="1" type="ORF">T11_11093</name>
</gene>
<comment type="caution">
    <text evidence="1">The sequence shown here is derived from an EMBL/GenBank/DDBJ whole genome shotgun (WGS) entry which is preliminary data.</text>
</comment>
<organism evidence="1 2">
    <name type="scientific">Trichinella zimbabwensis</name>
    <dbReference type="NCBI Taxonomy" id="268475"/>
    <lineage>
        <taxon>Eukaryota</taxon>
        <taxon>Metazoa</taxon>
        <taxon>Ecdysozoa</taxon>
        <taxon>Nematoda</taxon>
        <taxon>Enoplea</taxon>
        <taxon>Dorylaimia</taxon>
        <taxon>Trichinellida</taxon>
        <taxon>Trichinellidae</taxon>
        <taxon>Trichinella</taxon>
    </lineage>
</organism>
<protein>
    <submittedName>
        <fullName evidence="1">Uncharacterized protein</fullName>
    </submittedName>
</protein>
<sequence>MLMRDKPPIQFGEKVRMISSLYEEKLHVIAFSALCTAVLVLESHESGMKMHVNATQTHVKLRAWDD</sequence>
<keyword evidence="2" id="KW-1185">Reference proteome</keyword>
<evidence type="ECO:0000313" key="2">
    <source>
        <dbReference type="Proteomes" id="UP000055024"/>
    </source>
</evidence>
<dbReference type="Proteomes" id="UP000055024">
    <property type="component" value="Unassembled WGS sequence"/>
</dbReference>
<dbReference type="AlphaFoldDB" id="A0A0V1I974"/>
<proteinExistence type="predicted"/>
<accession>A0A0V1I974</accession>
<name>A0A0V1I974_9BILA</name>
<dbReference type="OrthoDB" id="10584760at2759"/>
<dbReference type="EMBL" id="JYDP01000001">
    <property type="protein sequence ID" value="KRZ19375.1"/>
    <property type="molecule type" value="Genomic_DNA"/>
</dbReference>
<evidence type="ECO:0000313" key="1">
    <source>
        <dbReference type="EMBL" id="KRZ19375.1"/>
    </source>
</evidence>
<reference evidence="1 2" key="1">
    <citation type="submission" date="2015-01" db="EMBL/GenBank/DDBJ databases">
        <title>Evolution of Trichinella species and genotypes.</title>
        <authorList>
            <person name="Korhonen P.K."/>
            <person name="Edoardo P."/>
            <person name="Giuseppe L.R."/>
            <person name="Gasser R.B."/>
        </authorList>
    </citation>
    <scope>NUCLEOTIDE SEQUENCE [LARGE SCALE GENOMIC DNA]</scope>
    <source>
        <strain evidence="1">ISS1029</strain>
    </source>
</reference>